<name>A0ACB8S6S2_9AGAM</name>
<evidence type="ECO:0000313" key="1">
    <source>
        <dbReference type="EMBL" id="KAI0051600.1"/>
    </source>
</evidence>
<proteinExistence type="predicted"/>
<reference evidence="1" key="2">
    <citation type="journal article" date="2022" name="New Phytol.">
        <title>Evolutionary transition to the ectomycorrhizal habit in the genomes of a hyperdiverse lineage of mushroom-forming fungi.</title>
        <authorList>
            <person name="Looney B."/>
            <person name="Miyauchi S."/>
            <person name="Morin E."/>
            <person name="Drula E."/>
            <person name="Courty P.E."/>
            <person name="Kohler A."/>
            <person name="Kuo A."/>
            <person name="LaButti K."/>
            <person name="Pangilinan J."/>
            <person name="Lipzen A."/>
            <person name="Riley R."/>
            <person name="Andreopoulos W."/>
            <person name="He G."/>
            <person name="Johnson J."/>
            <person name="Nolan M."/>
            <person name="Tritt A."/>
            <person name="Barry K.W."/>
            <person name="Grigoriev I.V."/>
            <person name="Nagy L.G."/>
            <person name="Hibbett D."/>
            <person name="Henrissat B."/>
            <person name="Matheny P.B."/>
            <person name="Labbe J."/>
            <person name="Martin F.M."/>
        </authorList>
    </citation>
    <scope>NUCLEOTIDE SEQUENCE</scope>
    <source>
        <strain evidence="1">FP105234-sp</strain>
    </source>
</reference>
<dbReference type="Proteomes" id="UP000814033">
    <property type="component" value="Unassembled WGS sequence"/>
</dbReference>
<accession>A0ACB8S6S2</accession>
<gene>
    <name evidence="1" type="ORF">FA95DRAFT_1623776</name>
</gene>
<sequence length="351" mass="38540">MQPAFDLLSSDEVQDASNLELATPKRRLRPCQLSSAWANIRLLGSMQTIRFRYRHSHAPELFLGAFISQNGQKRTLIGYVDGTLSPSPTLTHESMSTHVPGSRSVCIHGVCVDSSYRHRGIATALLKEYLRRLEGANKESGETKYERALLIVHEDIRAFYEGAGFEWVGKSDVVHGSKPWYEMRWVAPEQPQQIPAGVWEALQNQSASSSGAPSGNLLHAFSGGLLDVVDKEDGDARNKYPLLCVSCGSLILLKGVGVLKERENMEPPDHTHPHLPPLTPPPGKVSWWLVTPSPMAFENIGFSNPVNTGAASAGFPLKLLACGECDLGPVGWCEPGGKEFWLACERVAYRI</sequence>
<dbReference type="EMBL" id="MU275851">
    <property type="protein sequence ID" value="KAI0051600.1"/>
    <property type="molecule type" value="Genomic_DNA"/>
</dbReference>
<evidence type="ECO:0000313" key="2">
    <source>
        <dbReference type="Proteomes" id="UP000814033"/>
    </source>
</evidence>
<organism evidence="1 2">
    <name type="scientific">Auriscalpium vulgare</name>
    <dbReference type="NCBI Taxonomy" id="40419"/>
    <lineage>
        <taxon>Eukaryota</taxon>
        <taxon>Fungi</taxon>
        <taxon>Dikarya</taxon>
        <taxon>Basidiomycota</taxon>
        <taxon>Agaricomycotina</taxon>
        <taxon>Agaricomycetes</taxon>
        <taxon>Russulales</taxon>
        <taxon>Auriscalpiaceae</taxon>
        <taxon>Auriscalpium</taxon>
    </lineage>
</organism>
<keyword evidence="2" id="KW-1185">Reference proteome</keyword>
<reference evidence="1" key="1">
    <citation type="submission" date="2021-02" db="EMBL/GenBank/DDBJ databases">
        <authorList>
            <consortium name="DOE Joint Genome Institute"/>
            <person name="Ahrendt S."/>
            <person name="Looney B.P."/>
            <person name="Miyauchi S."/>
            <person name="Morin E."/>
            <person name="Drula E."/>
            <person name="Courty P.E."/>
            <person name="Chicoki N."/>
            <person name="Fauchery L."/>
            <person name="Kohler A."/>
            <person name="Kuo A."/>
            <person name="Labutti K."/>
            <person name="Pangilinan J."/>
            <person name="Lipzen A."/>
            <person name="Riley R."/>
            <person name="Andreopoulos W."/>
            <person name="He G."/>
            <person name="Johnson J."/>
            <person name="Barry K.W."/>
            <person name="Grigoriev I.V."/>
            <person name="Nagy L."/>
            <person name="Hibbett D."/>
            <person name="Henrissat B."/>
            <person name="Matheny P.B."/>
            <person name="Labbe J."/>
            <person name="Martin F."/>
        </authorList>
    </citation>
    <scope>NUCLEOTIDE SEQUENCE</scope>
    <source>
        <strain evidence="1">FP105234-sp</strain>
    </source>
</reference>
<comment type="caution">
    <text evidence="1">The sequence shown here is derived from an EMBL/GenBank/DDBJ whole genome shotgun (WGS) entry which is preliminary data.</text>
</comment>
<protein>
    <submittedName>
        <fullName evidence="1">Mss4-like protein</fullName>
    </submittedName>
</protein>